<dbReference type="RefSeq" id="WP_369148944.1">
    <property type="nucleotide sequence ID" value="NZ_CP163444.1"/>
</dbReference>
<accession>A0AB39T9W1</accession>
<organism evidence="4">
    <name type="scientific">Streptomyces sp. R44</name>
    <dbReference type="NCBI Taxonomy" id="3238633"/>
    <lineage>
        <taxon>Bacteria</taxon>
        <taxon>Bacillati</taxon>
        <taxon>Actinomycetota</taxon>
        <taxon>Actinomycetes</taxon>
        <taxon>Kitasatosporales</taxon>
        <taxon>Streptomycetaceae</taxon>
        <taxon>Streptomyces</taxon>
    </lineage>
</organism>
<evidence type="ECO:0000256" key="1">
    <source>
        <dbReference type="ARBA" id="ARBA00006129"/>
    </source>
</evidence>
<dbReference type="Pfam" id="PF02543">
    <property type="entry name" value="Carbam_trans_N"/>
    <property type="match status" value="1"/>
</dbReference>
<protein>
    <submittedName>
        <fullName evidence="4">Carbamoyltransferase C-terminal domain-containing protein</fullName>
    </submittedName>
</protein>
<gene>
    <name evidence="4" type="ORF">AB5J54_40115</name>
</gene>
<dbReference type="PANTHER" id="PTHR34847:SF1">
    <property type="entry name" value="NODULATION PROTEIN U"/>
    <property type="match status" value="1"/>
</dbReference>
<dbReference type="Pfam" id="PF16861">
    <property type="entry name" value="Carbam_trans_C"/>
    <property type="match status" value="1"/>
</dbReference>
<dbReference type="AlphaFoldDB" id="A0AB39T9W1"/>
<evidence type="ECO:0000259" key="2">
    <source>
        <dbReference type="Pfam" id="PF02543"/>
    </source>
</evidence>
<dbReference type="Gene3D" id="3.30.420.40">
    <property type="match status" value="1"/>
</dbReference>
<dbReference type="GO" id="GO:0003824">
    <property type="term" value="F:catalytic activity"/>
    <property type="evidence" value="ECO:0007669"/>
    <property type="project" value="InterPro"/>
</dbReference>
<feature type="domain" description="Carbamoyltransferase C-terminal" evidence="3">
    <location>
        <begin position="392"/>
        <end position="549"/>
    </location>
</feature>
<proteinExistence type="inferred from homology"/>
<dbReference type="InterPro" id="IPR051338">
    <property type="entry name" value="NodU/CmcH_Carbamoyltrnsfr"/>
</dbReference>
<comment type="similarity">
    <text evidence="1">Belongs to the NodU/CmcH family.</text>
</comment>
<name>A0AB39T9W1_9ACTN</name>
<dbReference type="InterPro" id="IPR038152">
    <property type="entry name" value="Carbam_trans_C_sf"/>
</dbReference>
<dbReference type="InterPro" id="IPR031730">
    <property type="entry name" value="Carbam_trans_C"/>
</dbReference>
<reference evidence="4" key="1">
    <citation type="submission" date="2024-07" db="EMBL/GenBank/DDBJ databases">
        <authorList>
            <person name="Yu S.T."/>
        </authorList>
    </citation>
    <scope>NUCLEOTIDE SEQUENCE</scope>
    <source>
        <strain evidence="4">R44</strain>
    </source>
</reference>
<dbReference type="Gene3D" id="3.90.870.20">
    <property type="entry name" value="Carbamoyltransferase, C-terminal domain"/>
    <property type="match status" value="1"/>
</dbReference>
<dbReference type="EMBL" id="CP163444">
    <property type="protein sequence ID" value="XDQ76348.1"/>
    <property type="molecule type" value="Genomic_DNA"/>
</dbReference>
<dbReference type="CDD" id="cd24033">
    <property type="entry name" value="ASKHA_NBD_NodU_CmcH-like_N"/>
    <property type="match status" value="1"/>
</dbReference>
<evidence type="ECO:0000313" key="4">
    <source>
        <dbReference type="EMBL" id="XDQ76348.1"/>
    </source>
</evidence>
<feature type="domain" description="Carbamoyltransferase" evidence="2">
    <location>
        <begin position="259"/>
        <end position="331"/>
    </location>
</feature>
<dbReference type="PANTHER" id="PTHR34847">
    <property type="entry name" value="NODULATION PROTEIN U"/>
    <property type="match status" value="1"/>
</dbReference>
<dbReference type="InterPro" id="IPR003696">
    <property type="entry name" value="Carbtransf_dom"/>
</dbReference>
<evidence type="ECO:0000259" key="3">
    <source>
        <dbReference type="Pfam" id="PF16861"/>
    </source>
</evidence>
<sequence>MLAPGHYLSTYLAPVGQAALPQHLHDHCAALWVKTEHDIKLVRYWELERVSGVKHHNLPLYTTEATQDLLRQLVEGEGVSYDDLLGVWGTPGVGRTDALQAFADEHDLPLHSLAHLFTALVGEPAAGGRTVLGFAVDGGPDMATETRSKHHWYAGGTLAADGSLRLFPVESPGALYSAAKALYGLEQGSLMALASASESRIEADPDDVLGTSTFWGPEARRNADRVLADLDALARDRAASGEGWHDDPRFDAVDNRISAVMKVVQHASESVMLRNVERAVKEHALDPADTVLALAGGYALNCPTNTLLMNRFGFAALSAPPCVNDSGQALGLGLLGFHLEDPPSRGSFSLGTAFHGNDRLRLPEALRRWSDHIVDTSDFDEERFLADLADGPVAWVHGPAEIGPRALGARSLLGDPRTLATRDRLNEIKRRQWWRPVAPIVLSGHVQDWFEEGRDSPYMLEAFHVRHDRREHIPAALHLDGSARVQTLRPQDNPALHTAVSAFHRATGIPVLCNTSLNDKGEPIVDDAVHALNFCLRRGVDIAYIDGTRVRLAPRPEALPEGRERRHEQLFLDHDDERARLWETWTAAGHEPAAVFLLARSPELRAVAEQPNGPAVLRRMLALAARRSPHFDRIVTDFLKRCGPGASRAGLTDSAVDFDALDEL</sequence>